<evidence type="ECO:0000313" key="5">
    <source>
        <dbReference type="EMBL" id="RFU94556.1"/>
    </source>
</evidence>
<dbReference type="Gene3D" id="1.10.10.10">
    <property type="entry name" value="Winged helix-like DNA-binding domain superfamily/Winged helix DNA-binding domain"/>
    <property type="match status" value="1"/>
</dbReference>
<dbReference type="EMBL" id="QUWK01000008">
    <property type="protein sequence ID" value="RFU94556.1"/>
    <property type="molecule type" value="Genomic_DNA"/>
</dbReference>
<gene>
    <name evidence="5" type="ORF">DYP60_08545</name>
</gene>
<comment type="caution">
    <text evidence="5">The sequence shown here is derived from an EMBL/GenBank/DDBJ whole genome shotgun (WGS) entry which is preliminary data.</text>
</comment>
<evidence type="ECO:0000259" key="4">
    <source>
        <dbReference type="SMART" id="SM00418"/>
    </source>
</evidence>
<evidence type="ECO:0000256" key="2">
    <source>
        <dbReference type="ARBA" id="ARBA00023125"/>
    </source>
</evidence>
<dbReference type="PANTHER" id="PTHR33154:SF38">
    <property type="entry name" value="HTH ARSR-TYPE DOMAIN-CONTAINING PROTEIN"/>
    <property type="match status" value="1"/>
</dbReference>
<evidence type="ECO:0000256" key="3">
    <source>
        <dbReference type="ARBA" id="ARBA00023163"/>
    </source>
</evidence>
<accession>A0A372MGW5</accession>
<dbReference type="CDD" id="cd00090">
    <property type="entry name" value="HTH_ARSR"/>
    <property type="match status" value="1"/>
</dbReference>
<dbReference type="InterPro" id="IPR051081">
    <property type="entry name" value="HTH_MetalResp_TranReg"/>
</dbReference>
<dbReference type="PANTHER" id="PTHR33154">
    <property type="entry name" value="TRANSCRIPTIONAL REGULATOR, ARSR FAMILY"/>
    <property type="match status" value="1"/>
</dbReference>
<keyword evidence="1" id="KW-0805">Transcription regulation</keyword>
<keyword evidence="3" id="KW-0804">Transcription</keyword>
<evidence type="ECO:0000256" key="1">
    <source>
        <dbReference type="ARBA" id="ARBA00023015"/>
    </source>
</evidence>
<feature type="domain" description="HTH arsR-type" evidence="4">
    <location>
        <begin position="17"/>
        <end position="96"/>
    </location>
</feature>
<name>A0A372MGW5_9SPIR</name>
<dbReference type="SUPFAM" id="SSF46785">
    <property type="entry name" value="Winged helix' DNA-binding domain"/>
    <property type="match status" value="1"/>
</dbReference>
<reference evidence="6" key="1">
    <citation type="submission" date="2018-08" db="EMBL/GenBank/DDBJ databases">
        <authorList>
            <person name="Grouzdev D.S."/>
            <person name="Krutkina M.S."/>
        </authorList>
    </citation>
    <scope>NUCLEOTIDE SEQUENCE [LARGE SCALE GENOMIC DNA]</scope>
    <source>
        <strain evidence="6">4-11</strain>
    </source>
</reference>
<reference evidence="5 6" key="2">
    <citation type="submission" date="2018-09" db="EMBL/GenBank/DDBJ databases">
        <title>Genome of Sphaerochaeta halotolerans strain 4-11.</title>
        <authorList>
            <person name="Nazina T.N."/>
            <person name="Sokolova D.S."/>
        </authorList>
    </citation>
    <scope>NUCLEOTIDE SEQUENCE [LARGE SCALE GENOMIC DNA]</scope>
    <source>
        <strain evidence="5 6">4-11</strain>
    </source>
</reference>
<dbReference type="SMART" id="SM00418">
    <property type="entry name" value="HTH_ARSR"/>
    <property type="match status" value="1"/>
</dbReference>
<dbReference type="InterPro" id="IPR011991">
    <property type="entry name" value="ArsR-like_HTH"/>
</dbReference>
<keyword evidence="2" id="KW-0238">DNA-binding</keyword>
<dbReference type="InterPro" id="IPR036390">
    <property type="entry name" value="WH_DNA-bd_sf"/>
</dbReference>
<dbReference type="RefSeq" id="WP_117330590.1">
    <property type="nucleotide sequence ID" value="NZ_QUWK01000008.1"/>
</dbReference>
<dbReference type="InterPro" id="IPR001845">
    <property type="entry name" value="HTH_ArsR_DNA-bd_dom"/>
</dbReference>
<dbReference type="Proteomes" id="UP000264002">
    <property type="component" value="Unassembled WGS sequence"/>
</dbReference>
<dbReference type="GO" id="GO:0003700">
    <property type="term" value="F:DNA-binding transcription factor activity"/>
    <property type="evidence" value="ECO:0007669"/>
    <property type="project" value="InterPro"/>
</dbReference>
<dbReference type="GO" id="GO:0003677">
    <property type="term" value="F:DNA binding"/>
    <property type="evidence" value="ECO:0007669"/>
    <property type="project" value="UniProtKB-KW"/>
</dbReference>
<dbReference type="Pfam" id="PF01022">
    <property type="entry name" value="HTH_5"/>
    <property type="match status" value="1"/>
</dbReference>
<evidence type="ECO:0000313" key="6">
    <source>
        <dbReference type="Proteomes" id="UP000264002"/>
    </source>
</evidence>
<protein>
    <submittedName>
        <fullName evidence="5">ArsR family transcriptional regulator</fullName>
    </submittedName>
</protein>
<keyword evidence="6" id="KW-1185">Reference proteome</keyword>
<sequence>MLKEMLLDYSDKEKMLVVAKAIANEARINILELLNERSLSVNEIAEHLQLPTSTAALHVSILERAGLLITESQPGIRGSMKVSSRGCDRILIKLLLDQSDALKENSVVLNMPIGNFVDCDIHPTCGLVSEKSAIGIFDQPCSFYYAERTTAQLLWFYKGYVEYRFANAVANLGRPKNVDLSFEACSEAPFYRNDWPSDITVWINGKEVGTWTSPGDLGGRKGKYNPPWWPDTLNQYGLLNHWVVNSKGTYLNNERIGDVTIDELLLGESCFISVKIGIKEHAKNIGGVSLFGEHFGDYQQNLLLKLDYVLL</sequence>
<dbReference type="InterPro" id="IPR036388">
    <property type="entry name" value="WH-like_DNA-bd_sf"/>
</dbReference>
<proteinExistence type="predicted"/>
<organism evidence="5 6">
    <name type="scientific">Sphaerochaeta halotolerans</name>
    <dbReference type="NCBI Taxonomy" id="2293840"/>
    <lineage>
        <taxon>Bacteria</taxon>
        <taxon>Pseudomonadati</taxon>
        <taxon>Spirochaetota</taxon>
        <taxon>Spirochaetia</taxon>
        <taxon>Spirochaetales</taxon>
        <taxon>Sphaerochaetaceae</taxon>
        <taxon>Sphaerochaeta</taxon>
    </lineage>
</organism>
<dbReference type="AlphaFoldDB" id="A0A372MGW5"/>